<dbReference type="RefSeq" id="WP_183648313.1">
    <property type="nucleotide sequence ID" value="NZ_JACHWU010000001.1"/>
</dbReference>
<dbReference type="Gene3D" id="3.40.50.360">
    <property type="match status" value="1"/>
</dbReference>
<comment type="caution">
    <text evidence="2">The sequence shown here is derived from an EMBL/GenBank/DDBJ whole genome shotgun (WGS) entry which is preliminary data.</text>
</comment>
<sequence>MTSANATTANATTAAVADAADATTATAEGHAATEAGRDGTGAGGDAPLRLVVIIGSTRSGRFAPVAAAWFADEVRKHHGFDVDVVDLQGMDLPDSLEGTADTEALGLRLAAADAFVVVTPEYNHSYPAPLKAAIDHFHGEWLAKPVGFVTYGGMSGGLRAVEHLRGVFAELHAVTVRDTISFYNYPHQFGDDGVPNDAVSAGEAAKGMLGQLLWWGRALRDARAVHPYGG</sequence>
<dbReference type="PANTHER" id="PTHR30543">
    <property type="entry name" value="CHROMATE REDUCTASE"/>
    <property type="match status" value="1"/>
</dbReference>
<dbReference type="SUPFAM" id="SSF52218">
    <property type="entry name" value="Flavoproteins"/>
    <property type="match status" value="1"/>
</dbReference>
<reference evidence="2 3" key="1">
    <citation type="submission" date="2020-08" db="EMBL/GenBank/DDBJ databases">
        <title>Genomic Encyclopedia of Type Strains, Phase III (KMG-III): the genomes of soil and plant-associated and newly described type strains.</title>
        <authorList>
            <person name="Whitman W."/>
        </authorList>
    </citation>
    <scope>NUCLEOTIDE SEQUENCE [LARGE SCALE GENOMIC DNA]</scope>
    <source>
        <strain evidence="2 3">CECT 8577</strain>
    </source>
</reference>
<dbReference type="InterPro" id="IPR050712">
    <property type="entry name" value="NAD(P)H-dep_reductase"/>
</dbReference>
<evidence type="ECO:0000313" key="3">
    <source>
        <dbReference type="Proteomes" id="UP000550714"/>
    </source>
</evidence>
<dbReference type="PANTHER" id="PTHR30543:SF21">
    <property type="entry name" value="NAD(P)H-DEPENDENT FMN REDUCTASE LOT6"/>
    <property type="match status" value="1"/>
</dbReference>
<feature type="domain" description="NADPH-dependent FMN reductase-like" evidence="1">
    <location>
        <begin position="49"/>
        <end position="182"/>
    </location>
</feature>
<dbReference type="EMBL" id="JACHWU010000001">
    <property type="protein sequence ID" value="MBB3049948.1"/>
    <property type="molecule type" value="Genomic_DNA"/>
</dbReference>
<evidence type="ECO:0000259" key="1">
    <source>
        <dbReference type="Pfam" id="PF03358"/>
    </source>
</evidence>
<protein>
    <submittedName>
        <fullName evidence="2">NAD(P)H-dependent FMN reductase</fullName>
    </submittedName>
</protein>
<name>A0A839RWB8_9PSEU</name>
<organism evidence="2 3">
    <name type="scientific">Prauserella isguenensis</name>
    <dbReference type="NCBI Taxonomy" id="1470180"/>
    <lineage>
        <taxon>Bacteria</taxon>
        <taxon>Bacillati</taxon>
        <taxon>Actinomycetota</taxon>
        <taxon>Actinomycetes</taxon>
        <taxon>Pseudonocardiales</taxon>
        <taxon>Pseudonocardiaceae</taxon>
        <taxon>Prauserella</taxon>
    </lineage>
</organism>
<dbReference type="GO" id="GO:0010181">
    <property type="term" value="F:FMN binding"/>
    <property type="evidence" value="ECO:0007669"/>
    <property type="project" value="TreeGrafter"/>
</dbReference>
<gene>
    <name evidence="2" type="ORF">FHS23_000943</name>
</gene>
<accession>A0A839RWB8</accession>
<dbReference type="InterPro" id="IPR029039">
    <property type="entry name" value="Flavoprotein-like_sf"/>
</dbReference>
<dbReference type="AlphaFoldDB" id="A0A839RWB8"/>
<proteinExistence type="predicted"/>
<evidence type="ECO:0000313" key="2">
    <source>
        <dbReference type="EMBL" id="MBB3049948.1"/>
    </source>
</evidence>
<dbReference type="Proteomes" id="UP000550714">
    <property type="component" value="Unassembled WGS sequence"/>
</dbReference>
<dbReference type="InterPro" id="IPR005025">
    <property type="entry name" value="FMN_Rdtase-like_dom"/>
</dbReference>
<dbReference type="GO" id="GO:0016491">
    <property type="term" value="F:oxidoreductase activity"/>
    <property type="evidence" value="ECO:0007669"/>
    <property type="project" value="InterPro"/>
</dbReference>
<dbReference type="Pfam" id="PF03358">
    <property type="entry name" value="FMN_red"/>
    <property type="match status" value="1"/>
</dbReference>
<dbReference type="GO" id="GO:0005829">
    <property type="term" value="C:cytosol"/>
    <property type="evidence" value="ECO:0007669"/>
    <property type="project" value="TreeGrafter"/>
</dbReference>
<keyword evidence="3" id="KW-1185">Reference proteome</keyword>